<evidence type="ECO:0000313" key="1">
    <source>
        <dbReference type="EMBL" id="PWN48972.1"/>
    </source>
</evidence>
<organism evidence="1 2">
    <name type="scientific">Violaceomyces palustris</name>
    <dbReference type="NCBI Taxonomy" id="1673888"/>
    <lineage>
        <taxon>Eukaryota</taxon>
        <taxon>Fungi</taxon>
        <taxon>Dikarya</taxon>
        <taxon>Basidiomycota</taxon>
        <taxon>Ustilaginomycotina</taxon>
        <taxon>Ustilaginomycetes</taxon>
        <taxon>Violaceomycetales</taxon>
        <taxon>Violaceomycetaceae</taxon>
        <taxon>Violaceomyces</taxon>
    </lineage>
</organism>
<name>A0ACD0NT88_9BASI</name>
<evidence type="ECO:0000313" key="2">
    <source>
        <dbReference type="Proteomes" id="UP000245626"/>
    </source>
</evidence>
<accession>A0ACD0NT88</accession>
<gene>
    <name evidence="1" type="ORF">IE53DRAFT_388820</name>
</gene>
<protein>
    <submittedName>
        <fullName evidence="1">Uncharacterized protein</fullName>
    </submittedName>
</protein>
<proteinExistence type="predicted"/>
<keyword evidence="2" id="KW-1185">Reference proteome</keyword>
<reference evidence="1 2" key="1">
    <citation type="journal article" date="2018" name="Mol. Biol. Evol.">
        <title>Broad Genomic Sampling Reveals a Smut Pathogenic Ancestry of the Fungal Clade Ustilaginomycotina.</title>
        <authorList>
            <person name="Kijpornyongpan T."/>
            <person name="Mondo S.J."/>
            <person name="Barry K."/>
            <person name="Sandor L."/>
            <person name="Lee J."/>
            <person name="Lipzen A."/>
            <person name="Pangilinan J."/>
            <person name="LaButti K."/>
            <person name="Hainaut M."/>
            <person name="Henrissat B."/>
            <person name="Grigoriev I.V."/>
            <person name="Spatafora J.W."/>
            <person name="Aime M.C."/>
        </authorList>
    </citation>
    <scope>NUCLEOTIDE SEQUENCE [LARGE SCALE GENOMIC DNA]</scope>
    <source>
        <strain evidence="1 2">SA 807</strain>
    </source>
</reference>
<dbReference type="Proteomes" id="UP000245626">
    <property type="component" value="Unassembled WGS sequence"/>
</dbReference>
<dbReference type="EMBL" id="KZ820116">
    <property type="protein sequence ID" value="PWN48972.1"/>
    <property type="molecule type" value="Genomic_DNA"/>
</dbReference>
<sequence>MTSQQPDLKQLASSLRQAAVIEAQRRASTLPSTSSSSPTSPTSQSPQPSSRPIPDQTSAPTSKTPASTPIPPADPYQSDLAQLYEDQRLRNDFDWESLQKDVEALSGSQGVVPGLSEKGPEKSREIKEIELAQVEFQIAELQKELSKTEDLKDSLTIELKLRSETVRTIGQYDIALESLEKQWLEEEESLKMESQFLSDLKVVDEGLSKTRSDLQDKLERESEMDSIALNKLKSKLRMTEKDLGDKLQALIQTSNGLFSQAKSRMQLRSLLDNLMNQAWDRPLDPYISVERYPENLVALLVRSNVALLHPRDSRRVKLVPFHRETRSSLA</sequence>